<dbReference type="GO" id="GO:0017089">
    <property type="term" value="F:glycolipid transfer activity"/>
    <property type="evidence" value="ECO:0007669"/>
    <property type="project" value="TreeGrafter"/>
</dbReference>
<dbReference type="GO" id="GO:0015920">
    <property type="term" value="P:lipopolysaccharide transport"/>
    <property type="evidence" value="ECO:0007669"/>
    <property type="project" value="InterPro"/>
</dbReference>
<evidence type="ECO:0000259" key="4">
    <source>
        <dbReference type="Pfam" id="PF03968"/>
    </source>
</evidence>
<dbReference type="EMBL" id="JPIN01000005">
    <property type="protein sequence ID" value="KFZ29012.1"/>
    <property type="molecule type" value="Genomic_DNA"/>
</dbReference>
<sequence>MAQGKADFEQDIFIDSEEEWFDIQNRIAVFDKNAVITQGTLKITADHIEVAEQQGNRTFTATGTPATYQQQLDDGSMMQAEAETIFYDEQAQQLRMLGNVKVSQANKEISGAELVYDFATQQLRARRGDDENERVTTIFRTDSKNNDEPINR</sequence>
<dbReference type="AlphaFoldDB" id="A0A094IPG4"/>
<dbReference type="STRING" id="1517416.IDAT_04865"/>
<name>A0A094IPG4_9GAMM</name>
<dbReference type="Proteomes" id="UP000053718">
    <property type="component" value="Unassembled WGS sequence"/>
</dbReference>
<dbReference type="PANTHER" id="PTHR36504">
    <property type="entry name" value="LIPOPOLYSACCHARIDE EXPORT SYSTEM PROTEIN LPTA"/>
    <property type="match status" value="1"/>
</dbReference>
<evidence type="ECO:0000256" key="2">
    <source>
        <dbReference type="ARBA" id="ARBA00022729"/>
    </source>
</evidence>
<dbReference type="eggNOG" id="COG1934">
    <property type="taxonomic scope" value="Bacteria"/>
</dbReference>
<reference evidence="5 6" key="1">
    <citation type="submission" date="2014-06" db="EMBL/GenBank/DDBJ databases">
        <title>Draft genome sequence of Idiomarina sp. MCCC 1A10513.</title>
        <authorList>
            <person name="Du J."/>
            <person name="Lai Q."/>
            <person name="Shao Z."/>
        </authorList>
    </citation>
    <scope>NUCLEOTIDE SEQUENCE [LARGE SCALE GENOMIC DNA]</scope>
    <source>
        <strain evidence="5 6">MCCC 1A10513</strain>
    </source>
</reference>
<keyword evidence="6" id="KW-1185">Reference proteome</keyword>
<protein>
    <recommendedName>
        <fullName evidence="4">Organic solvent tolerance-like N-terminal domain-containing protein</fullName>
    </recommendedName>
</protein>
<dbReference type="InterPro" id="IPR052037">
    <property type="entry name" value="LPS_export_LptA"/>
</dbReference>
<evidence type="ECO:0000313" key="5">
    <source>
        <dbReference type="EMBL" id="KFZ29012.1"/>
    </source>
</evidence>
<proteinExistence type="predicted"/>
<dbReference type="InterPro" id="IPR005653">
    <property type="entry name" value="OstA-like_N"/>
</dbReference>
<dbReference type="Gene3D" id="2.60.450.10">
    <property type="entry name" value="Lipopolysaccharide (LPS) transport protein A like domain"/>
    <property type="match status" value="1"/>
</dbReference>
<comment type="caution">
    <text evidence="5">The sequence shown here is derived from an EMBL/GenBank/DDBJ whole genome shotgun (WGS) entry which is preliminary data.</text>
</comment>
<keyword evidence="1" id="KW-0813">Transport</keyword>
<dbReference type="GO" id="GO:0001530">
    <property type="term" value="F:lipopolysaccharide binding"/>
    <property type="evidence" value="ECO:0007669"/>
    <property type="project" value="InterPro"/>
</dbReference>
<evidence type="ECO:0000256" key="3">
    <source>
        <dbReference type="ARBA" id="ARBA00022764"/>
    </source>
</evidence>
<keyword evidence="2" id="KW-0732">Signal</keyword>
<accession>A0A094IPG4</accession>
<gene>
    <name evidence="5" type="ORF">IDAT_04865</name>
</gene>
<evidence type="ECO:0000256" key="1">
    <source>
        <dbReference type="ARBA" id="ARBA00022448"/>
    </source>
</evidence>
<evidence type="ECO:0000313" key="6">
    <source>
        <dbReference type="Proteomes" id="UP000053718"/>
    </source>
</evidence>
<keyword evidence="3" id="KW-0574">Periplasm</keyword>
<dbReference type="InterPro" id="IPR014340">
    <property type="entry name" value="LptA"/>
</dbReference>
<dbReference type="GO" id="GO:0030288">
    <property type="term" value="C:outer membrane-bounded periplasmic space"/>
    <property type="evidence" value="ECO:0007669"/>
    <property type="project" value="TreeGrafter"/>
</dbReference>
<dbReference type="GO" id="GO:0009279">
    <property type="term" value="C:cell outer membrane"/>
    <property type="evidence" value="ECO:0007669"/>
    <property type="project" value="TreeGrafter"/>
</dbReference>
<dbReference type="PANTHER" id="PTHR36504:SF1">
    <property type="entry name" value="LIPOPOLYSACCHARIDE EXPORT SYSTEM PROTEIN LPTA"/>
    <property type="match status" value="1"/>
</dbReference>
<feature type="domain" description="Organic solvent tolerance-like N-terminal" evidence="4">
    <location>
        <begin position="14"/>
        <end position="121"/>
    </location>
</feature>
<dbReference type="NCBIfam" id="TIGR03002">
    <property type="entry name" value="outer_YhbN_LptA"/>
    <property type="match status" value="1"/>
</dbReference>
<dbReference type="Pfam" id="PF03968">
    <property type="entry name" value="LptD_N"/>
    <property type="match status" value="1"/>
</dbReference>
<organism evidence="5 6">
    <name type="scientific">Pseudidiomarina atlantica</name>
    <dbReference type="NCBI Taxonomy" id="1517416"/>
    <lineage>
        <taxon>Bacteria</taxon>
        <taxon>Pseudomonadati</taxon>
        <taxon>Pseudomonadota</taxon>
        <taxon>Gammaproteobacteria</taxon>
        <taxon>Alteromonadales</taxon>
        <taxon>Idiomarinaceae</taxon>
        <taxon>Pseudidiomarina</taxon>
    </lineage>
</organism>